<evidence type="ECO:0000256" key="4">
    <source>
        <dbReference type="ARBA" id="ARBA00023136"/>
    </source>
</evidence>
<feature type="transmembrane region" description="Helical" evidence="5">
    <location>
        <begin position="217"/>
        <end position="238"/>
    </location>
</feature>
<reference evidence="7" key="1">
    <citation type="submission" date="2018-08" db="EMBL/GenBank/DDBJ databases">
        <title>Draft genome sequence of azole-resistant Aspergillus thermomutatus (Neosartorya pseudofischeri) strain HMR AF 39, isolated from a human nasal aspirate.</title>
        <authorList>
            <person name="Parent-Michaud M."/>
            <person name="Dufresne P.J."/>
            <person name="Fournier E."/>
            <person name="Martineau C."/>
            <person name="Moreira S."/>
            <person name="Perkins V."/>
            <person name="De Repentigny L."/>
            <person name="Dufresne S.F."/>
        </authorList>
    </citation>
    <scope>NUCLEOTIDE SEQUENCE [LARGE SCALE GENOMIC DNA]</scope>
    <source>
        <strain evidence="7">HMR AF 39</strain>
    </source>
</reference>
<evidence type="ECO:0000256" key="5">
    <source>
        <dbReference type="SAM" id="Phobius"/>
    </source>
</evidence>
<feature type="transmembrane region" description="Helical" evidence="5">
    <location>
        <begin position="454"/>
        <end position="479"/>
    </location>
</feature>
<feature type="transmembrane region" description="Helical" evidence="5">
    <location>
        <begin position="284"/>
        <end position="303"/>
    </location>
</feature>
<gene>
    <name evidence="7" type="ORF">CDV56_105910</name>
</gene>
<sequence>MSAMDTGTNKENIQFSHVEEVSPSMLSQAHQQFLLERHGTLNLEPIPSMSPNDPLNWPRWKKLAQMFLVVVHAFMNTFAAASLISAFAVIAEEYGVSIEKASYLTSVQILFLGIFPLLWNPLAERFGRQPIYLLSTFMMCVFNIAGGFCESYGAQMATRVLFSIFACPPLGFGSAVVTELFFTHERAQKMGWWTLMITLGIPLGPIVFGFVVEHAGLPLLFWILAGANAVQFLAYLALRAETLYDGRDELDPAIAAQHPSAVSSRNALTISKFLRPFNLFARPLVLLPAVSYGFFFTYANTAITVELPQLFEEKLHFNTQQVGLQYLSVLVGAGLGEQVSGPISDMFLTKYTKKTGRHCPEHRLWIAYIGFITSIAGIMVWGVQLDKMEHEWNITPLVGAAISNFGSQIVGTTLITYAVDSHEDLSAHIGIFVNIIRQTWAFIGPFYFPPIYESLGLIGGSGLLVGLLVVVAVAPIVVIHIRGERSRGD</sequence>
<feature type="transmembrane region" description="Helical" evidence="5">
    <location>
        <begin position="190"/>
        <end position="211"/>
    </location>
</feature>
<dbReference type="SUPFAM" id="SSF103473">
    <property type="entry name" value="MFS general substrate transporter"/>
    <property type="match status" value="1"/>
</dbReference>
<dbReference type="Proteomes" id="UP000215305">
    <property type="component" value="Unassembled WGS sequence"/>
</dbReference>
<comment type="caution">
    <text evidence="7">The sequence shown here is derived from an EMBL/GenBank/DDBJ whole genome shotgun (WGS) entry which is preliminary data.</text>
</comment>
<feature type="transmembrane region" description="Helical" evidence="5">
    <location>
        <begin position="397"/>
        <end position="419"/>
    </location>
</feature>
<evidence type="ECO:0000256" key="3">
    <source>
        <dbReference type="ARBA" id="ARBA00022989"/>
    </source>
</evidence>
<dbReference type="InterPro" id="IPR011701">
    <property type="entry name" value="MFS"/>
</dbReference>
<evidence type="ECO:0000313" key="7">
    <source>
        <dbReference type="EMBL" id="RHZ50519.1"/>
    </source>
</evidence>
<dbReference type="InterPro" id="IPR020846">
    <property type="entry name" value="MFS_dom"/>
</dbReference>
<comment type="subcellular location">
    <subcellularLocation>
        <location evidence="1">Membrane</location>
        <topology evidence="1">Multi-pass membrane protein</topology>
    </subcellularLocation>
</comment>
<feature type="domain" description="Major facilitator superfamily (MFS) profile" evidence="6">
    <location>
        <begin position="65"/>
        <end position="484"/>
    </location>
</feature>
<keyword evidence="2 5" id="KW-0812">Transmembrane</keyword>
<keyword evidence="8" id="KW-1185">Reference proteome</keyword>
<dbReference type="OrthoDB" id="268400at2759"/>
<name>A0A397GK06_ASPTH</name>
<feature type="transmembrane region" description="Helical" evidence="5">
    <location>
        <begin position="101"/>
        <end position="119"/>
    </location>
</feature>
<dbReference type="VEuPathDB" id="FungiDB:CDV56_105910"/>
<organism evidence="7 8">
    <name type="scientific">Aspergillus thermomutatus</name>
    <name type="common">Neosartorya pseudofischeri</name>
    <dbReference type="NCBI Taxonomy" id="41047"/>
    <lineage>
        <taxon>Eukaryota</taxon>
        <taxon>Fungi</taxon>
        <taxon>Dikarya</taxon>
        <taxon>Ascomycota</taxon>
        <taxon>Pezizomycotina</taxon>
        <taxon>Eurotiomycetes</taxon>
        <taxon>Eurotiomycetidae</taxon>
        <taxon>Eurotiales</taxon>
        <taxon>Aspergillaceae</taxon>
        <taxon>Aspergillus</taxon>
        <taxon>Aspergillus subgen. Fumigati</taxon>
    </lineage>
</organism>
<evidence type="ECO:0000259" key="6">
    <source>
        <dbReference type="PROSITE" id="PS50850"/>
    </source>
</evidence>
<evidence type="ECO:0000313" key="8">
    <source>
        <dbReference type="Proteomes" id="UP000215305"/>
    </source>
</evidence>
<feature type="transmembrane region" description="Helical" evidence="5">
    <location>
        <begin position="364"/>
        <end position="385"/>
    </location>
</feature>
<dbReference type="GeneID" id="38127884"/>
<feature type="transmembrane region" description="Helical" evidence="5">
    <location>
        <begin position="131"/>
        <end position="148"/>
    </location>
</feature>
<dbReference type="GO" id="GO:0005886">
    <property type="term" value="C:plasma membrane"/>
    <property type="evidence" value="ECO:0007669"/>
    <property type="project" value="TreeGrafter"/>
</dbReference>
<feature type="transmembrane region" description="Helical" evidence="5">
    <location>
        <begin position="431"/>
        <end position="448"/>
    </location>
</feature>
<protein>
    <recommendedName>
        <fullName evidence="6">Major facilitator superfamily (MFS) profile domain-containing protein</fullName>
    </recommendedName>
</protein>
<feature type="transmembrane region" description="Helical" evidence="5">
    <location>
        <begin position="66"/>
        <end position="89"/>
    </location>
</feature>
<dbReference type="PANTHER" id="PTHR23502">
    <property type="entry name" value="MAJOR FACILITATOR SUPERFAMILY"/>
    <property type="match status" value="1"/>
</dbReference>
<evidence type="ECO:0000256" key="1">
    <source>
        <dbReference type="ARBA" id="ARBA00004141"/>
    </source>
</evidence>
<dbReference type="PANTHER" id="PTHR23502:SF2">
    <property type="entry name" value="TRANSPORTER, PUTATIVE (AFU_ORTHOLOGUE AFUA_2G08910)-RELATED"/>
    <property type="match status" value="1"/>
</dbReference>
<dbReference type="EMBL" id="NKHU02000159">
    <property type="protein sequence ID" value="RHZ50519.1"/>
    <property type="molecule type" value="Genomic_DNA"/>
</dbReference>
<keyword evidence="3 5" id="KW-1133">Transmembrane helix</keyword>
<proteinExistence type="predicted"/>
<feature type="transmembrane region" description="Helical" evidence="5">
    <location>
        <begin position="323"/>
        <end position="343"/>
    </location>
</feature>
<dbReference type="InterPro" id="IPR036259">
    <property type="entry name" value="MFS_trans_sf"/>
</dbReference>
<dbReference type="RefSeq" id="XP_026612761.1">
    <property type="nucleotide sequence ID" value="XM_026759529.1"/>
</dbReference>
<keyword evidence="4 5" id="KW-0472">Membrane</keyword>
<dbReference type="Gene3D" id="1.20.1250.20">
    <property type="entry name" value="MFS general substrate transporter like domains"/>
    <property type="match status" value="1"/>
</dbReference>
<accession>A0A397GK06</accession>
<dbReference type="AlphaFoldDB" id="A0A397GK06"/>
<dbReference type="STRING" id="41047.A0A397GK06"/>
<feature type="transmembrane region" description="Helical" evidence="5">
    <location>
        <begin position="160"/>
        <end position="183"/>
    </location>
</feature>
<dbReference type="Pfam" id="PF07690">
    <property type="entry name" value="MFS_1"/>
    <property type="match status" value="1"/>
</dbReference>
<evidence type="ECO:0000256" key="2">
    <source>
        <dbReference type="ARBA" id="ARBA00022692"/>
    </source>
</evidence>
<dbReference type="PROSITE" id="PS50850">
    <property type="entry name" value="MFS"/>
    <property type="match status" value="1"/>
</dbReference>
<dbReference type="GO" id="GO:0022857">
    <property type="term" value="F:transmembrane transporter activity"/>
    <property type="evidence" value="ECO:0007669"/>
    <property type="project" value="InterPro"/>
</dbReference>